<keyword evidence="7" id="KW-0479">Metal-binding</keyword>
<keyword evidence="12 13" id="KW-0472">Membrane</keyword>
<dbReference type="Proteomes" id="UP000266178">
    <property type="component" value="Unassembled WGS sequence"/>
</dbReference>
<reference evidence="14 15" key="1">
    <citation type="submission" date="2018-08" db="EMBL/GenBank/DDBJ databases">
        <title>Meiothermus granaticius genome AF-68 sequencing project.</title>
        <authorList>
            <person name="Da Costa M.S."/>
            <person name="Albuquerque L."/>
            <person name="Raposo P."/>
            <person name="Froufe H.J.C."/>
            <person name="Barroso C.S."/>
            <person name="Egas C."/>
        </authorList>
    </citation>
    <scope>NUCLEOTIDE SEQUENCE [LARGE SCALE GENOMIC DNA]</scope>
    <source>
        <strain evidence="14 15">AF-68</strain>
    </source>
</reference>
<evidence type="ECO:0000256" key="6">
    <source>
        <dbReference type="ARBA" id="ARBA00022692"/>
    </source>
</evidence>
<comment type="similarity">
    <text evidence="3">Belongs to the peptidase M50B family.</text>
</comment>
<evidence type="ECO:0000256" key="10">
    <source>
        <dbReference type="ARBA" id="ARBA00022989"/>
    </source>
</evidence>
<keyword evidence="5" id="KW-0645">Protease</keyword>
<comment type="subcellular location">
    <subcellularLocation>
        <location evidence="2">Cell membrane</location>
        <topology evidence="2">Multi-pass membrane protein</topology>
    </subcellularLocation>
</comment>
<feature type="transmembrane region" description="Helical" evidence="13">
    <location>
        <begin position="57"/>
        <end position="75"/>
    </location>
</feature>
<evidence type="ECO:0000313" key="14">
    <source>
        <dbReference type="EMBL" id="RIH90523.1"/>
    </source>
</evidence>
<dbReference type="GO" id="GO:0008237">
    <property type="term" value="F:metallopeptidase activity"/>
    <property type="evidence" value="ECO:0007669"/>
    <property type="project" value="UniProtKB-KW"/>
</dbReference>
<keyword evidence="10 13" id="KW-1133">Transmembrane helix</keyword>
<dbReference type="InterPro" id="IPR044537">
    <property type="entry name" value="Rip2-like"/>
</dbReference>
<keyword evidence="9" id="KW-0862">Zinc</keyword>
<keyword evidence="4" id="KW-1003">Cell membrane</keyword>
<feature type="transmembrane region" description="Helical" evidence="13">
    <location>
        <begin position="120"/>
        <end position="142"/>
    </location>
</feature>
<keyword evidence="15" id="KW-1185">Reference proteome</keyword>
<sequence length="209" mass="22459">MSFGLLRYLSDPLAFLVAFAACAFGLVVHNLFQAWLADRYRDGDPRRYGFLSLEPRVHLDALGLLFLAILGFGFPRPVPFRLVGGKAARVALMGPLGFFVAAFFYELLGRLLGGLSPATGSIAFGFQIAAALMLAHAAVFLFPVPPLDGARVVYAVGGLEARRFMDQLQNYGPLGFFVIFLVLSLTGILGSVVSGLAGLLNALFRLMGL</sequence>
<evidence type="ECO:0000256" key="9">
    <source>
        <dbReference type="ARBA" id="ARBA00022833"/>
    </source>
</evidence>
<comment type="caution">
    <text evidence="14">The sequence shown here is derived from an EMBL/GenBank/DDBJ whole genome shotgun (WGS) entry which is preliminary data.</text>
</comment>
<keyword evidence="11" id="KW-0482">Metalloprotease</keyword>
<dbReference type="GO" id="GO:0006508">
    <property type="term" value="P:proteolysis"/>
    <property type="evidence" value="ECO:0007669"/>
    <property type="project" value="UniProtKB-KW"/>
</dbReference>
<evidence type="ECO:0000256" key="8">
    <source>
        <dbReference type="ARBA" id="ARBA00022801"/>
    </source>
</evidence>
<feature type="transmembrane region" description="Helical" evidence="13">
    <location>
        <begin position="12"/>
        <end position="36"/>
    </location>
</feature>
<dbReference type="OrthoDB" id="31618at2"/>
<dbReference type="PANTHER" id="PTHR35864:SF1">
    <property type="entry name" value="ZINC METALLOPROTEASE YWHC-RELATED"/>
    <property type="match status" value="1"/>
</dbReference>
<evidence type="ECO:0000256" key="13">
    <source>
        <dbReference type="SAM" id="Phobius"/>
    </source>
</evidence>
<name>A0A399F350_9DEIN</name>
<dbReference type="GO" id="GO:0046872">
    <property type="term" value="F:metal ion binding"/>
    <property type="evidence" value="ECO:0007669"/>
    <property type="project" value="UniProtKB-KW"/>
</dbReference>
<gene>
    <name evidence="14" type="ORF">Mgrana_03234</name>
</gene>
<feature type="transmembrane region" description="Helical" evidence="13">
    <location>
        <begin position="174"/>
        <end position="204"/>
    </location>
</feature>
<evidence type="ECO:0000256" key="1">
    <source>
        <dbReference type="ARBA" id="ARBA00001947"/>
    </source>
</evidence>
<proteinExistence type="inferred from homology"/>
<dbReference type="RefSeq" id="WP_119358656.1">
    <property type="nucleotide sequence ID" value="NZ_BJXM01000002.1"/>
</dbReference>
<evidence type="ECO:0000256" key="11">
    <source>
        <dbReference type="ARBA" id="ARBA00023049"/>
    </source>
</evidence>
<organism evidence="14 15">
    <name type="scientific">Meiothermus granaticius NBRC 107808</name>
    <dbReference type="NCBI Taxonomy" id="1227551"/>
    <lineage>
        <taxon>Bacteria</taxon>
        <taxon>Thermotogati</taxon>
        <taxon>Deinococcota</taxon>
        <taxon>Deinococci</taxon>
        <taxon>Thermales</taxon>
        <taxon>Thermaceae</taxon>
        <taxon>Meiothermus</taxon>
    </lineage>
</organism>
<evidence type="ECO:0000313" key="15">
    <source>
        <dbReference type="Proteomes" id="UP000266178"/>
    </source>
</evidence>
<evidence type="ECO:0000256" key="5">
    <source>
        <dbReference type="ARBA" id="ARBA00022670"/>
    </source>
</evidence>
<dbReference type="AlphaFoldDB" id="A0A399F350"/>
<keyword evidence="8" id="KW-0378">Hydrolase</keyword>
<feature type="transmembrane region" description="Helical" evidence="13">
    <location>
        <begin position="87"/>
        <end position="108"/>
    </location>
</feature>
<evidence type="ECO:0000256" key="2">
    <source>
        <dbReference type="ARBA" id="ARBA00004651"/>
    </source>
</evidence>
<dbReference type="PROSITE" id="PS51257">
    <property type="entry name" value="PROKAR_LIPOPROTEIN"/>
    <property type="match status" value="1"/>
</dbReference>
<evidence type="ECO:0000256" key="7">
    <source>
        <dbReference type="ARBA" id="ARBA00022723"/>
    </source>
</evidence>
<comment type="cofactor">
    <cofactor evidence="1">
        <name>Zn(2+)</name>
        <dbReference type="ChEBI" id="CHEBI:29105"/>
    </cofactor>
</comment>
<dbReference type="PANTHER" id="PTHR35864">
    <property type="entry name" value="ZINC METALLOPROTEASE MJ0611-RELATED"/>
    <property type="match status" value="1"/>
</dbReference>
<evidence type="ECO:0000256" key="3">
    <source>
        <dbReference type="ARBA" id="ARBA00007931"/>
    </source>
</evidence>
<dbReference type="CDD" id="cd06158">
    <property type="entry name" value="S2P-M50_like_1"/>
    <property type="match status" value="1"/>
</dbReference>
<protein>
    <recommendedName>
        <fullName evidence="16">Peptidase family M50</fullName>
    </recommendedName>
</protein>
<accession>A0A399F350</accession>
<keyword evidence="6 13" id="KW-0812">Transmembrane</keyword>
<dbReference type="InterPro" id="IPR052348">
    <property type="entry name" value="Metallopeptidase_M50B"/>
</dbReference>
<evidence type="ECO:0008006" key="16">
    <source>
        <dbReference type="Google" id="ProtNLM"/>
    </source>
</evidence>
<evidence type="ECO:0000256" key="12">
    <source>
        <dbReference type="ARBA" id="ARBA00023136"/>
    </source>
</evidence>
<dbReference type="EMBL" id="QWLB01000080">
    <property type="protein sequence ID" value="RIH90523.1"/>
    <property type="molecule type" value="Genomic_DNA"/>
</dbReference>
<dbReference type="GO" id="GO:0005886">
    <property type="term" value="C:plasma membrane"/>
    <property type="evidence" value="ECO:0007669"/>
    <property type="project" value="UniProtKB-SubCell"/>
</dbReference>
<evidence type="ECO:0000256" key="4">
    <source>
        <dbReference type="ARBA" id="ARBA00022475"/>
    </source>
</evidence>